<accession>A0A117M633</accession>
<dbReference type="Proteomes" id="UP000053467">
    <property type="component" value="Unassembled WGS sequence"/>
</dbReference>
<gene>
    <name evidence="2" type="ORF">XE03_1529</name>
</gene>
<dbReference type="Gene3D" id="1.10.10.1100">
    <property type="entry name" value="BFD-like [2Fe-2S]-binding domain"/>
    <property type="match status" value="1"/>
</dbReference>
<dbReference type="PATRIC" id="fig|1635277.3.peg.888"/>
<dbReference type="AlphaFoldDB" id="A0A117M633"/>
<dbReference type="EMBL" id="LGGX01000020">
    <property type="protein sequence ID" value="KUK86397.1"/>
    <property type="molecule type" value="Genomic_DNA"/>
</dbReference>
<evidence type="ECO:0000313" key="2">
    <source>
        <dbReference type="EMBL" id="KUK86397.1"/>
    </source>
</evidence>
<dbReference type="Pfam" id="PF04324">
    <property type="entry name" value="Fer2_BFD"/>
    <property type="match status" value="1"/>
</dbReference>
<dbReference type="PANTHER" id="PTHR42720:SF1">
    <property type="entry name" value="GLYCEROL 3-PHOSPHATE OXIDASE"/>
    <property type="match status" value="1"/>
</dbReference>
<protein>
    <recommendedName>
        <fullName evidence="1">BFD-like [2Fe-2S]-binding domain-containing protein</fullName>
    </recommendedName>
</protein>
<dbReference type="InterPro" id="IPR007419">
    <property type="entry name" value="BFD-like_2Fe2S-bd_dom"/>
</dbReference>
<feature type="domain" description="BFD-like [2Fe-2S]-binding" evidence="1">
    <location>
        <begin position="13"/>
        <end position="65"/>
    </location>
</feature>
<dbReference type="InterPro" id="IPR041854">
    <property type="entry name" value="BFD-like_2Fe2S-bd_dom_sf"/>
</dbReference>
<comment type="caution">
    <text evidence="2">The sequence shown here is derived from an EMBL/GenBank/DDBJ whole genome shotgun (WGS) entry which is preliminary data.</text>
</comment>
<organism evidence="2 3">
    <name type="scientific">candidate division TA06 bacterium 34_109</name>
    <dbReference type="NCBI Taxonomy" id="1635277"/>
    <lineage>
        <taxon>Bacteria</taxon>
        <taxon>Bacteria division TA06</taxon>
    </lineage>
</organism>
<proteinExistence type="predicted"/>
<dbReference type="InterPro" id="IPR052745">
    <property type="entry name" value="G3P_Oxidase/Oxidoreductase"/>
</dbReference>
<reference evidence="3" key="1">
    <citation type="journal article" date="2015" name="MBio">
        <title>Genome-Resolved Metagenomic Analysis Reveals Roles for Candidate Phyla and Other Microbial Community Members in Biogeochemical Transformations in Oil Reservoirs.</title>
        <authorList>
            <person name="Hu P."/>
            <person name="Tom L."/>
            <person name="Singh A."/>
            <person name="Thomas B.C."/>
            <person name="Baker B.J."/>
            <person name="Piceno Y.M."/>
            <person name="Andersen G.L."/>
            <person name="Banfield J.F."/>
        </authorList>
    </citation>
    <scope>NUCLEOTIDE SEQUENCE [LARGE SCALE GENOMIC DNA]</scope>
</reference>
<name>A0A117M633_UNCT6</name>
<sequence>MSKDQGKNGDRKIICRCEEITEEEIREAIREGYTTIKAIKRRTRAGMGLCQGRTCSSLIQEIIAEMTEKKKEEILPDTVRPPLYPVELSILGQEGEERDVFSEY</sequence>
<dbReference type="PANTHER" id="PTHR42720">
    <property type="entry name" value="GLYCEROL-3-PHOSPHATE DEHYDROGENASE"/>
    <property type="match status" value="1"/>
</dbReference>
<evidence type="ECO:0000259" key="1">
    <source>
        <dbReference type="Pfam" id="PF04324"/>
    </source>
</evidence>
<evidence type="ECO:0000313" key="3">
    <source>
        <dbReference type="Proteomes" id="UP000053467"/>
    </source>
</evidence>